<dbReference type="Proteomes" id="UP001300502">
    <property type="component" value="Unassembled WGS sequence"/>
</dbReference>
<dbReference type="CDD" id="cd12108">
    <property type="entry name" value="Hr-like"/>
    <property type="match status" value="1"/>
</dbReference>
<gene>
    <name evidence="2" type="ORF">GAYE_SCF54G6189</name>
</gene>
<evidence type="ECO:0000313" key="3">
    <source>
        <dbReference type="Proteomes" id="UP001300502"/>
    </source>
</evidence>
<dbReference type="Gene3D" id="1.20.120.520">
    <property type="entry name" value="nmb1532 protein domain like"/>
    <property type="match status" value="1"/>
</dbReference>
<keyword evidence="3" id="KW-1185">Reference proteome</keyword>
<name>A0AAV9ILU0_9RHOD</name>
<organism evidence="2 3">
    <name type="scientific">Galdieria yellowstonensis</name>
    <dbReference type="NCBI Taxonomy" id="3028027"/>
    <lineage>
        <taxon>Eukaryota</taxon>
        <taxon>Rhodophyta</taxon>
        <taxon>Bangiophyceae</taxon>
        <taxon>Galdieriales</taxon>
        <taxon>Galdieriaceae</taxon>
        <taxon>Galdieria</taxon>
    </lineage>
</organism>
<accession>A0AAV9ILU0</accession>
<sequence>MSSEPISPDENDSSCSFSWTSYDPALINIYQQQGLRLDTRGKDIQGTAFLRGSSVEHYPNCSISVHLSRPFIFDEQKQEFRWHKTWKLPDIRVVCKVADSVPSNDLTVRITCVCHTESADILEDLGLEGITRQPVVDGECRFSRLRFKSTSSLQRGRQFYLLVSLFQHDSNCIVSVISKGVYVYSRKDADKKRKRLDGIKESVVGPKSADEAPSRYAPFLPELFDKVFIRKSTDHRGHKVTERIENSPQGLLSYFQAPNIRCKCRHPVFLLYRFSNALVLLRDSELFPLETAQLFRAFLSDLGTFSDELLVLESVPLRTFTSGNPRWYISCRQGCKCGTEARRKIFENMDLLKSDRLGFVAESSLVDSHFEPVRDMESLRLEYERLYALNSNRKRSREDSQIYLGENAEHSFGQLDEINGSPFLENSDISSCLPVGYTTSGSIGNVQQDECLASSMEARLFKERFLSNHLEIRRMLSSLTEAAVHAVTDHSSSCIFQLQSSYEKFFNVLSAHANTEDQLIFPILLDRVPGITESYNLDHYMEGKELTAIGDAIMNFDPNYAGDLFIRITGFSANLSQHMDKEERHILPRLLQVLRDDELHQLRKKMVRESSPLEDTCSR</sequence>
<comment type="caution">
    <text evidence="2">The sequence shown here is derived from an EMBL/GenBank/DDBJ whole genome shotgun (WGS) entry which is preliminary data.</text>
</comment>
<dbReference type="AlphaFoldDB" id="A0AAV9ILU0"/>
<proteinExistence type="predicted"/>
<dbReference type="Pfam" id="PF01814">
    <property type="entry name" value="Hemerythrin"/>
    <property type="match status" value="1"/>
</dbReference>
<reference evidence="2 3" key="1">
    <citation type="submission" date="2022-07" db="EMBL/GenBank/DDBJ databases">
        <title>Genome-wide signatures of adaptation to extreme environments.</title>
        <authorList>
            <person name="Cho C.H."/>
            <person name="Yoon H.S."/>
        </authorList>
    </citation>
    <scope>NUCLEOTIDE SEQUENCE [LARGE SCALE GENOMIC DNA]</scope>
    <source>
        <strain evidence="2 3">108.79 E11</strain>
    </source>
</reference>
<dbReference type="EMBL" id="JANCYU010000062">
    <property type="protein sequence ID" value="KAK4528253.1"/>
    <property type="molecule type" value="Genomic_DNA"/>
</dbReference>
<dbReference type="InterPro" id="IPR012312">
    <property type="entry name" value="Hemerythrin-like"/>
</dbReference>
<evidence type="ECO:0000313" key="2">
    <source>
        <dbReference type="EMBL" id="KAK4528253.1"/>
    </source>
</evidence>
<feature type="domain" description="Hemerythrin-like" evidence="1">
    <location>
        <begin position="466"/>
        <end position="590"/>
    </location>
</feature>
<evidence type="ECO:0000259" key="1">
    <source>
        <dbReference type="Pfam" id="PF01814"/>
    </source>
</evidence>
<protein>
    <recommendedName>
        <fullName evidence="1">Hemerythrin-like domain-containing protein</fullName>
    </recommendedName>
</protein>